<name>A0A370N741_9BURK</name>
<gene>
    <name evidence="1" type="ORF">DLM46_16495</name>
</gene>
<dbReference type="Proteomes" id="UP000254875">
    <property type="component" value="Unassembled WGS sequence"/>
</dbReference>
<accession>A0A370N741</accession>
<dbReference type="AlphaFoldDB" id="A0A370N741"/>
<dbReference type="RefSeq" id="WP_115101831.1">
    <property type="nucleotide sequence ID" value="NZ_QHKS01000010.1"/>
</dbReference>
<reference evidence="2" key="1">
    <citation type="submission" date="2018-05" db="EMBL/GenBank/DDBJ databases">
        <authorList>
            <person name="Feng T."/>
        </authorList>
    </citation>
    <scope>NUCLEOTIDE SEQUENCE [LARGE SCALE GENOMIC DNA]</scope>
    <source>
        <strain evidence="2">S27</strain>
    </source>
</reference>
<evidence type="ECO:0000313" key="1">
    <source>
        <dbReference type="EMBL" id="RDK01429.1"/>
    </source>
</evidence>
<dbReference type="EMBL" id="QHKS01000010">
    <property type="protein sequence ID" value="RDK01429.1"/>
    <property type="molecule type" value="Genomic_DNA"/>
</dbReference>
<keyword evidence="2" id="KW-1185">Reference proteome</keyword>
<protein>
    <submittedName>
        <fullName evidence="1">Uncharacterized protein</fullName>
    </submittedName>
</protein>
<organism evidence="1 2">
    <name type="scientific">Paraburkholderia lacunae</name>
    <dbReference type="NCBI Taxonomy" id="2211104"/>
    <lineage>
        <taxon>Bacteria</taxon>
        <taxon>Pseudomonadati</taxon>
        <taxon>Pseudomonadota</taxon>
        <taxon>Betaproteobacteria</taxon>
        <taxon>Burkholderiales</taxon>
        <taxon>Burkholderiaceae</taxon>
        <taxon>Paraburkholderia</taxon>
    </lineage>
</organism>
<dbReference type="OrthoDB" id="7579869at2"/>
<sequence length="238" mass="25132">MADPTFSDLVAFTRASTAWRTNADGQPEQVTADAPRFDYDPATKSPRGLLIESAGSNPDSSARAADDTKVTLNADWFNPTQGVWIVAFEYPGAGQHTVIEVNAGGVGFGIEVVDGDVFAYLGTDRFALDTAVPGVVTQVVLGYGQDGIRAARNGAVVQLSAARTQRITDVRLGETTAAVRQLDSRLVSFGYVGKAASAAEIAAYATPDEWAEITDYIAQSYGDSFVPLSAQLDTAINT</sequence>
<comment type="caution">
    <text evidence="1">The sequence shown here is derived from an EMBL/GenBank/DDBJ whole genome shotgun (WGS) entry which is preliminary data.</text>
</comment>
<proteinExistence type="predicted"/>
<evidence type="ECO:0000313" key="2">
    <source>
        <dbReference type="Proteomes" id="UP000254875"/>
    </source>
</evidence>